<keyword evidence="2" id="KW-1133">Transmembrane helix</keyword>
<evidence type="ECO:0000313" key="3">
    <source>
        <dbReference type="EMBL" id="PLS01719.1"/>
    </source>
</evidence>
<dbReference type="Proteomes" id="UP000234950">
    <property type="component" value="Unassembled WGS sequence"/>
</dbReference>
<keyword evidence="2" id="KW-0812">Transmembrane</keyword>
<dbReference type="OrthoDB" id="1727065at2"/>
<sequence>MHDISIISMIFTAALALICLLLILAPFFKWDTFKQFSSNDQDLSATKEALLTTLNEIEFEYKMDKISHADYKNLKRQYETEIASIMKEEEKFVDQSIDKDLMAEVEKEIEAQMKIYANKKGEGK</sequence>
<keyword evidence="1" id="KW-0175">Coiled coil</keyword>
<dbReference type="AlphaFoldDB" id="A0A2N5H868"/>
<proteinExistence type="predicted"/>
<comment type="caution">
    <text evidence="3">The sequence shown here is derived from an EMBL/GenBank/DDBJ whole genome shotgun (WGS) entry which is preliminary data.</text>
</comment>
<protein>
    <submittedName>
        <fullName evidence="3">Uncharacterized protein</fullName>
    </submittedName>
</protein>
<gene>
    <name evidence="3" type="ORF">CVD27_23985</name>
</gene>
<feature type="coiled-coil region" evidence="1">
    <location>
        <begin position="68"/>
        <end position="122"/>
    </location>
</feature>
<evidence type="ECO:0000256" key="1">
    <source>
        <dbReference type="SAM" id="Coils"/>
    </source>
</evidence>
<keyword evidence="4" id="KW-1185">Reference proteome</keyword>
<accession>A0A2N5H868</accession>
<name>A0A2N5H868_9BACI</name>
<feature type="transmembrane region" description="Helical" evidence="2">
    <location>
        <begin position="6"/>
        <end position="28"/>
    </location>
</feature>
<dbReference type="EMBL" id="PGVE01000090">
    <property type="protein sequence ID" value="PLS01719.1"/>
    <property type="molecule type" value="Genomic_DNA"/>
</dbReference>
<evidence type="ECO:0000313" key="4">
    <source>
        <dbReference type="Proteomes" id="UP000234950"/>
    </source>
</evidence>
<dbReference type="RefSeq" id="WP_101651137.1">
    <property type="nucleotide sequence ID" value="NZ_PGVE01000090.1"/>
</dbReference>
<evidence type="ECO:0000256" key="2">
    <source>
        <dbReference type="SAM" id="Phobius"/>
    </source>
</evidence>
<reference evidence="3 4" key="1">
    <citation type="submission" date="2017-11" db="EMBL/GenBank/DDBJ databases">
        <title>Comparitive Functional Genomics of Dry Heat Resistant strains isolated from the Viking Spacecraft.</title>
        <authorList>
            <person name="Seuylemezian A."/>
            <person name="Cooper K."/>
            <person name="Vaishampayan P."/>
        </authorList>
    </citation>
    <scope>NUCLEOTIDE SEQUENCE [LARGE SCALE GENOMIC DNA]</scope>
    <source>
        <strain evidence="3 4">V32-6</strain>
    </source>
</reference>
<organism evidence="3 4">
    <name type="scientific">Neobacillus cucumis</name>
    <dbReference type="NCBI Taxonomy" id="1740721"/>
    <lineage>
        <taxon>Bacteria</taxon>
        <taxon>Bacillati</taxon>
        <taxon>Bacillota</taxon>
        <taxon>Bacilli</taxon>
        <taxon>Bacillales</taxon>
        <taxon>Bacillaceae</taxon>
        <taxon>Neobacillus</taxon>
    </lineage>
</organism>
<keyword evidence="2" id="KW-0472">Membrane</keyword>